<dbReference type="PANTHER" id="PTHR28298:SF1">
    <property type="entry name" value="EISOSOME PROTEIN 1"/>
    <property type="match status" value="1"/>
</dbReference>
<dbReference type="Pfam" id="PF12757">
    <property type="entry name" value="Eisosome1"/>
    <property type="match status" value="1"/>
</dbReference>
<feature type="compositionally biased region" description="Acidic residues" evidence="1">
    <location>
        <begin position="756"/>
        <end position="769"/>
    </location>
</feature>
<keyword evidence="3" id="KW-1185">Reference proteome</keyword>
<dbReference type="STRING" id="1441469.A0A225AU46"/>
<feature type="region of interest" description="Disordered" evidence="1">
    <location>
        <begin position="517"/>
        <end position="901"/>
    </location>
</feature>
<evidence type="ECO:0008006" key="4">
    <source>
        <dbReference type="Google" id="ProtNLM"/>
    </source>
</evidence>
<comment type="caution">
    <text evidence="2">The sequence shown here is derived from an EMBL/GenBank/DDBJ whole genome shotgun (WGS) entry which is preliminary data.</text>
</comment>
<gene>
    <name evidence="2" type="ORF">UA08_02839</name>
</gene>
<feature type="compositionally biased region" description="Polar residues" evidence="1">
    <location>
        <begin position="573"/>
        <end position="583"/>
    </location>
</feature>
<dbReference type="EMBL" id="LFMY01000003">
    <property type="protein sequence ID" value="OKL61884.1"/>
    <property type="molecule type" value="Genomic_DNA"/>
</dbReference>
<dbReference type="GO" id="GO:0070941">
    <property type="term" value="P:eisosome assembly"/>
    <property type="evidence" value="ECO:0007669"/>
    <property type="project" value="TreeGrafter"/>
</dbReference>
<evidence type="ECO:0000256" key="1">
    <source>
        <dbReference type="SAM" id="MobiDB-lite"/>
    </source>
</evidence>
<dbReference type="OrthoDB" id="4070583at2759"/>
<name>A0A225AU46_TALAT</name>
<feature type="compositionally biased region" description="Polar residues" evidence="1">
    <location>
        <begin position="788"/>
        <end position="799"/>
    </location>
</feature>
<dbReference type="Proteomes" id="UP000214365">
    <property type="component" value="Unassembled WGS sequence"/>
</dbReference>
<feature type="compositionally biased region" description="Basic and acidic residues" evidence="1">
    <location>
        <begin position="694"/>
        <end position="703"/>
    </location>
</feature>
<dbReference type="PANTHER" id="PTHR28298">
    <property type="entry name" value="EISOSOME PROTEIN 1"/>
    <property type="match status" value="1"/>
</dbReference>
<dbReference type="InterPro" id="IPR024527">
    <property type="entry name" value="Eisosome1"/>
</dbReference>
<dbReference type="RefSeq" id="XP_020122005.1">
    <property type="nucleotide sequence ID" value="XM_020264925.1"/>
</dbReference>
<feature type="compositionally biased region" description="Polar residues" evidence="1">
    <location>
        <begin position="659"/>
        <end position="678"/>
    </location>
</feature>
<proteinExistence type="predicted"/>
<dbReference type="GeneID" id="31002594"/>
<evidence type="ECO:0000313" key="3">
    <source>
        <dbReference type="Proteomes" id="UP000214365"/>
    </source>
</evidence>
<feature type="compositionally biased region" description="Polar residues" evidence="1">
    <location>
        <begin position="628"/>
        <end position="639"/>
    </location>
</feature>
<protein>
    <recommendedName>
        <fullName evidence="4">Eisosome protein 1</fullName>
    </recommendedName>
</protein>
<feature type="compositionally biased region" description="Basic and acidic residues" evidence="1">
    <location>
        <begin position="858"/>
        <end position="872"/>
    </location>
</feature>
<dbReference type="AlphaFoldDB" id="A0A225AU46"/>
<sequence length="901" mass="98717">MAATRSNAVDLRRATSNHLADHAASAALYVTDPMRKRAGSETVSQEPQNQVSTLLAYVLPAGLTLANASAAASLAHANRKTTSPWRPAERQPYAEKAAAFARSYQSPEPPSPSKPHSDVYKAAILAAQDRVYSKSPPPTAAAVATTTTTLTMTEPRYHQAAMAGKGRRDSRETSAAAAAALQINPGALTAATGAVANRRRTESAPTKPVFHPDAAYALTAATLSHRASQDARNALSDLDPSMEAARLHHIARTNAQLYTSTPPVDIEVEEQKHKDTLRAAAISMAKDMYATSAAVTKEEPDGTGYASTAAQNRVSHRYSQSQFSWAPGDEYNAVPRTQNLHEAAQKLASEKLAKMQQNELQNKQQYYGTVASPKSRQTLTRRLRRRTSSDGDASEVDWERSEQIRNQMSSLQSRLHQIDEKKNQDREDLMEIARKNVHARIHDMDEKVYAHTGKASPNMQREWEEKAHERARQETEVRMSGFSRVSVGGERYMDQAEIEAIARSRIQPTLDEISNRVEGQRAREVEKQLEQEREQRLQELDRERQADIQAEEKQHKSAGLGGAQFIRRRSTKKGTGNLFSRTSRVILGKKEAEGDVNGVGEEQREGGTATSPINERVNEQPEQEAANIPTSATAPVNGTTEREGDTTQPSEAPVVSGATVDQPSADTPTSPRSGSRLSTWFKGKIGRRFSKPPPPEKEEKLGDNDEQAVQTGSQEAAAVGIDNPRAGPLSSNPVTETDLAPTTAAGVTPQMHEEMEREEEREDNDEIGNEEMARQWSSSTEHSRDKNMWSSSSPTSDQQDGGRRRRLHMSLRDMIARKPPSEQGSAAGSPLASPTMATSSAGKVAASPRPGPVPRMNTTERNELHDSFKEESLPPPPTLFQDSSRRSVSSSARDSKFSEDL</sequence>
<organism evidence="2 3">
    <name type="scientific">Talaromyces atroroseus</name>
    <dbReference type="NCBI Taxonomy" id="1441469"/>
    <lineage>
        <taxon>Eukaryota</taxon>
        <taxon>Fungi</taxon>
        <taxon>Dikarya</taxon>
        <taxon>Ascomycota</taxon>
        <taxon>Pezizomycotina</taxon>
        <taxon>Eurotiomycetes</taxon>
        <taxon>Eurotiomycetidae</taxon>
        <taxon>Eurotiales</taxon>
        <taxon>Trichocomaceae</taxon>
        <taxon>Talaromyces</taxon>
        <taxon>Talaromyces sect. Trachyspermi</taxon>
    </lineage>
</organism>
<evidence type="ECO:0000313" key="2">
    <source>
        <dbReference type="EMBL" id="OKL61884.1"/>
    </source>
</evidence>
<feature type="region of interest" description="Disordered" evidence="1">
    <location>
        <begin position="372"/>
        <end position="401"/>
    </location>
</feature>
<accession>A0A225AU46</accession>
<feature type="compositionally biased region" description="Basic and acidic residues" evidence="1">
    <location>
        <begin position="810"/>
        <end position="820"/>
    </location>
</feature>
<reference evidence="2 3" key="1">
    <citation type="submission" date="2015-06" db="EMBL/GenBank/DDBJ databases">
        <title>Talaromyces atroroseus IBT 11181 draft genome.</title>
        <authorList>
            <person name="Rasmussen K.B."/>
            <person name="Rasmussen S."/>
            <person name="Petersen B."/>
            <person name="Sicheritz-Ponten T."/>
            <person name="Mortensen U.H."/>
            <person name="Thrane U."/>
        </authorList>
    </citation>
    <scope>NUCLEOTIDE SEQUENCE [LARGE SCALE GENOMIC DNA]</scope>
    <source>
        <strain evidence="2 3">IBT 11181</strain>
    </source>
</reference>
<feature type="compositionally biased region" description="Basic and acidic residues" evidence="1">
    <location>
        <begin position="517"/>
        <end position="555"/>
    </location>
</feature>
<feature type="region of interest" description="Disordered" evidence="1">
    <location>
        <begin position="77"/>
        <end position="117"/>
    </location>
</feature>